<dbReference type="GO" id="GO:0005543">
    <property type="term" value="F:phospholipid binding"/>
    <property type="evidence" value="ECO:0007669"/>
    <property type="project" value="TreeGrafter"/>
</dbReference>
<proteinExistence type="predicted"/>
<reference evidence="1" key="1">
    <citation type="submission" date="2021-06" db="EMBL/GenBank/DDBJ databases">
        <authorList>
            <person name="Hodson N. C."/>
            <person name="Mongue J. A."/>
            <person name="Jaron S. K."/>
        </authorList>
    </citation>
    <scope>NUCLEOTIDE SEQUENCE</scope>
</reference>
<evidence type="ECO:0000313" key="2">
    <source>
        <dbReference type="Proteomes" id="UP000708208"/>
    </source>
</evidence>
<dbReference type="OrthoDB" id="5978493at2759"/>
<gene>
    <name evidence="1" type="ORF">AFUS01_LOCUS17385</name>
</gene>
<accession>A0A8J2K2F0</accession>
<feature type="non-terminal residue" evidence="1">
    <location>
        <position position="1"/>
    </location>
</feature>
<dbReference type="InterPro" id="IPR043541">
    <property type="entry name" value="SYT14/14L/16"/>
</dbReference>
<dbReference type="Proteomes" id="UP000708208">
    <property type="component" value="Unassembled WGS sequence"/>
</dbReference>
<protein>
    <submittedName>
        <fullName evidence="1">Uncharacterized protein</fullName>
    </submittedName>
</protein>
<dbReference type="PANTHER" id="PTHR46129">
    <property type="entry name" value="SYNAPTOTAGMIN 14, ISOFORM D"/>
    <property type="match status" value="1"/>
</dbReference>
<dbReference type="AlphaFoldDB" id="A0A8J2K2F0"/>
<name>A0A8J2K2F0_9HEXA</name>
<dbReference type="EMBL" id="CAJVCH010165938">
    <property type="protein sequence ID" value="CAG7728619.1"/>
    <property type="molecule type" value="Genomic_DNA"/>
</dbReference>
<sequence>VALFQISEVTLLVSVYGRKGVTRRELLGWFALGYNSSGDEETTHWEDMSDAQGDQMCRWHVLLQS</sequence>
<evidence type="ECO:0000313" key="1">
    <source>
        <dbReference type="EMBL" id="CAG7728619.1"/>
    </source>
</evidence>
<dbReference type="PANTHER" id="PTHR46129:SF2">
    <property type="entry name" value="SYNAPTOTAGMIN 14, ISOFORM D"/>
    <property type="match status" value="1"/>
</dbReference>
<comment type="caution">
    <text evidence="1">The sequence shown here is derived from an EMBL/GenBank/DDBJ whole genome shotgun (WGS) entry which is preliminary data.</text>
</comment>
<organism evidence="1 2">
    <name type="scientific">Allacma fusca</name>
    <dbReference type="NCBI Taxonomy" id="39272"/>
    <lineage>
        <taxon>Eukaryota</taxon>
        <taxon>Metazoa</taxon>
        <taxon>Ecdysozoa</taxon>
        <taxon>Arthropoda</taxon>
        <taxon>Hexapoda</taxon>
        <taxon>Collembola</taxon>
        <taxon>Symphypleona</taxon>
        <taxon>Sminthuridae</taxon>
        <taxon>Allacma</taxon>
    </lineage>
</organism>
<keyword evidence="2" id="KW-1185">Reference proteome</keyword>